<keyword evidence="1" id="KW-0812">Transmembrane</keyword>
<evidence type="ECO:0000256" key="1">
    <source>
        <dbReference type="SAM" id="Phobius"/>
    </source>
</evidence>
<protein>
    <submittedName>
        <fullName evidence="2">Uncharacterized protein</fullName>
    </submittedName>
</protein>
<dbReference type="AlphaFoldDB" id="A0A0L8GC29"/>
<dbReference type="EMBL" id="KQ422714">
    <property type="protein sequence ID" value="KOF74388.1"/>
    <property type="molecule type" value="Genomic_DNA"/>
</dbReference>
<dbReference type="EMBL" id="KQ422714">
    <property type="protein sequence ID" value="KOF74390.1"/>
    <property type="molecule type" value="Genomic_DNA"/>
</dbReference>
<organism evidence="2">
    <name type="scientific">Octopus bimaculoides</name>
    <name type="common">California two-spotted octopus</name>
    <dbReference type="NCBI Taxonomy" id="37653"/>
    <lineage>
        <taxon>Eukaryota</taxon>
        <taxon>Metazoa</taxon>
        <taxon>Spiralia</taxon>
        <taxon>Lophotrochozoa</taxon>
        <taxon>Mollusca</taxon>
        <taxon>Cephalopoda</taxon>
        <taxon>Coleoidea</taxon>
        <taxon>Octopodiformes</taxon>
        <taxon>Octopoda</taxon>
        <taxon>Incirrata</taxon>
        <taxon>Octopodidae</taxon>
        <taxon>Octopus</taxon>
    </lineage>
</organism>
<name>A0A0L8GC29_OCTBM</name>
<feature type="transmembrane region" description="Helical" evidence="1">
    <location>
        <begin position="6"/>
        <end position="24"/>
    </location>
</feature>
<accession>A0A0L8GC29</accession>
<dbReference type="EMBL" id="KQ422714">
    <property type="protein sequence ID" value="KOF74389.1"/>
    <property type="molecule type" value="Genomic_DNA"/>
</dbReference>
<reference evidence="2" key="1">
    <citation type="submission" date="2015-07" db="EMBL/GenBank/DDBJ databases">
        <title>MeaNS - Measles Nucleotide Surveillance Program.</title>
        <authorList>
            <person name="Tran T."/>
            <person name="Druce J."/>
        </authorList>
    </citation>
    <scope>NUCLEOTIDE SEQUENCE</scope>
    <source>
        <strain evidence="2">UCB-OBI-ISO-001</strain>
        <tissue evidence="2">Gonad</tissue>
    </source>
</reference>
<dbReference type="EMBL" id="KQ422714">
    <property type="protein sequence ID" value="KOF74387.1"/>
    <property type="molecule type" value="Genomic_DNA"/>
</dbReference>
<keyword evidence="1" id="KW-1133">Transmembrane helix</keyword>
<sequence length="68" mass="7934">MFDSAGYVFCVEKTLVGILLMTLVRKTKMKWIQKMVPDRPSRLQNLLCVYFGSILLDSIRHRKCKAEI</sequence>
<proteinExistence type="predicted"/>
<keyword evidence="1" id="KW-0472">Membrane</keyword>
<evidence type="ECO:0000313" key="2">
    <source>
        <dbReference type="EMBL" id="KOF74389.1"/>
    </source>
</evidence>
<gene>
    <name evidence="2" type="ORF">OCBIM_22036332mg</name>
</gene>